<dbReference type="GO" id="GO:0008360">
    <property type="term" value="P:regulation of cell shape"/>
    <property type="evidence" value="ECO:0007669"/>
    <property type="project" value="UniProtKB-KW"/>
</dbReference>
<dbReference type="InterPro" id="IPR042175">
    <property type="entry name" value="Cell/Rod_MreC_2"/>
</dbReference>
<feature type="domain" description="Rod shape-determining protein MreC beta-barrel core" evidence="8">
    <location>
        <begin position="122"/>
        <end position="277"/>
    </location>
</feature>
<dbReference type="PANTHER" id="PTHR34138:SF1">
    <property type="entry name" value="CELL SHAPE-DETERMINING PROTEIN MREC"/>
    <property type="match status" value="1"/>
</dbReference>
<keyword evidence="6" id="KW-0175">Coiled coil</keyword>
<dbReference type="EMBL" id="QMFB01000003">
    <property type="protein sequence ID" value="RAV22169.1"/>
    <property type="molecule type" value="Genomic_DNA"/>
</dbReference>
<dbReference type="OrthoDB" id="9792313at2"/>
<dbReference type="AlphaFoldDB" id="A0A329MQF5"/>
<name>A0A329MQF5_9BACL</name>
<dbReference type="PANTHER" id="PTHR34138">
    <property type="entry name" value="CELL SHAPE-DETERMINING PROTEIN MREC"/>
    <property type="match status" value="1"/>
</dbReference>
<dbReference type="InterPro" id="IPR007221">
    <property type="entry name" value="MreC"/>
</dbReference>
<feature type="transmembrane region" description="Helical" evidence="7">
    <location>
        <begin position="6"/>
        <end position="25"/>
    </location>
</feature>
<dbReference type="PIRSF" id="PIRSF038471">
    <property type="entry name" value="MreC"/>
    <property type="match status" value="1"/>
</dbReference>
<evidence type="ECO:0000256" key="1">
    <source>
        <dbReference type="ARBA" id="ARBA00009369"/>
    </source>
</evidence>
<evidence type="ECO:0000256" key="4">
    <source>
        <dbReference type="ARBA" id="ARBA00032089"/>
    </source>
</evidence>
<keyword evidence="10" id="KW-1185">Reference proteome</keyword>
<evidence type="ECO:0000259" key="8">
    <source>
        <dbReference type="Pfam" id="PF04085"/>
    </source>
</evidence>
<evidence type="ECO:0000256" key="2">
    <source>
        <dbReference type="ARBA" id="ARBA00013855"/>
    </source>
</evidence>
<dbReference type="Pfam" id="PF04085">
    <property type="entry name" value="MreC"/>
    <property type="match status" value="1"/>
</dbReference>
<evidence type="ECO:0000256" key="6">
    <source>
        <dbReference type="SAM" id="Coils"/>
    </source>
</evidence>
<sequence>MGNKKLIILMVALIAFIALFGLTLVKREKLTWPERFIKDTVSWTQGLFYKPAGIVAGFFEDVHNLRVVYEENKILKMTLSQYARDTMRLNDLEAQNKRFKEQLAFTERQKQSDNYTYRIAEVIAVSTDPIVKTMNINLGAKDGIKLNMAVVSVDGLIGRIMVVSDFTSTVQLLTDIDDTNNMSKGIAATVKGKESESFGLIERFVGETQLLAMTKIERPEEFNVGDTVVTSGLGQVFPPGLEIGTVVSNEVGEFGITYKAMIQPKASFRHLREVFVVDVPVPGR</sequence>
<keyword evidence="3 5" id="KW-0133">Cell shape</keyword>
<organism evidence="9 10">
    <name type="scientific">Paenibacillus contaminans</name>
    <dbReference type="NCBI Taxonomy" id="450362"/>
    <lineage>
        <taxon>Bacteria</taxon>
        <taxon>Bacillati</taxon>
        <taxon>Bacillota</taxon>
        <taxon>Bacilli</taxon>
        <taxon>Bacillales</taxon>
        <taxon>Paenibacillaceae</taxon>
        <taxon>Paenibacillus</taxon>
    </lineage>
</organism>
<dbReference type="InterPro" id="IPR042177">
    <property type="entry name" value="Cell/Rod_1"/>
</dbReference>
<feature type="coiled-coil region" evidence="6">
    <location>
        <begin position="82"/>
        <end position="109"/>
    </location>
</feature>
<dbReference type="GO" id="GO:0005886">
    <property type="term" value="C:plasma membrane"/>
    <property type="evidence" value="ECO:0007669"/>
    <property type="project" value="TreeGrafter"/>
</dbReference>
<evidence type="ECO:0000256" key="5">
    <source>
        <dbReference type="PIRNR" id="PIRNR038471"/>
    </source>
</evidence>
<protein>
    <recommendedName>
        <fullName evidence="2 5">Cell shape-determining protein MreC</fullName>
    </recommendedName>
    <alternativeName>
        <fullName evidence="4 5">Cell shape protein MreC</fullName>
    </alternativeName>
</protein>
<keyword evidence="7" id="KW-1133">Transmembrane helix</keyword>
<accession>A0A329MQF5</accession>
<reference evidence="9 10" key="1">
    <citation type="journal article" date="2009" name="Int. J. Syst. Evol. Microbiol.">
        <title>Paenibacillus contaminans sp. nov., isolated from a contaminated laboratory plate.</title>
        <authorList>
            <person name="Chou J.H."/>
            <person name="Lee J.H."/>
            <person name="Lin M.C."/>
            <person name="Chang P.S."/>
            <person name="Arun A.B."/>
            <person name="Young C.C."/>
            <person name="Chen W.M."/>
        </authorList>
    </citation>
    <scope>NUCLEOTIDE SEQUENCE [LARGE SCALE GENOMIC DNA]</scope>
    <source>
        <strain evidence="9 10">CKOBP-6</strain>
    </source>
</reference>
<keyword evidence="7" id="KW-0472">Membrane</keyword>
<comment type="function">
    <text evidence="5">Involved in formation and maintenance of cell shape.</text>
</comment>
<gene>
    <name evidence="9" type="primary">mreC</name>
    <name evidence="9" type="ORF">DQG23_08025</name>
</gene>
<comment type="caution">
    <text evidence="9">The sequence shown here is derived from an EMBL/GenBank/DDBJ whole genome shotgun (WGS) entry which is preliminary data.</text>
</comment>
<dbReference type="Gene3D" id="2.40.10.350">
    <property type="entry name" value="Rod shape-determining protein MreC, domain 2"/>
    <property type="match status" value="1"/>
</dbReference>
<evidence type="ECO:0000256" key="7">
    <source>
        <dbReference type="SAM" id="Phobius"/>
    </source>
</evidence>
<evidence type="ECO:0000313" key="10">
    <source>
        <dbReference type="Proteomes" id="UP000250369"/>
    </source>
</evidence>
<dbReference type="Proteomes" id="UP000250369">
    <property type="component" value="Unassembled WGS sequence"/>
</dbReference>
<evidence type="ECO:0000256" key="3">
    <source>
        <dbReference type="ARBA" id="ARBA00022960"/>
    </source>
</evidence>
<evidence type="ECO:0000313" key="9">
    <source>
        <dbReference type="EMBL" id="RAV22169.1"/>
    </source>
</evidence>
<proteinExistence type="inferred from homology"/>
<dbReference type="Gene3D" id="2.40.10.340">
    <property type="entry name" value="Rod shape-determining protein MreC, domain 1"/>
    <property type="match status" value="1"/>
</dbReference>
<keyword evidence="7" id="KW-0812">Transmembrane</keyword>
<dbReference type="NCBIfam" id="TIGR00219">
    <property type="entry name" value="mreC"/>
    <property type="match status" value="1"/>
</dbReference>
<dbReference type="InterPro" id="IPR055342">
    <property type="entry name" value="MreC_beta-barrel_core"/>
</dbReference>
<comment type="similarity">
    <text evidence="1 5">Belongs to the MreC family.</text>
</comment>